<evidence type="ECO:0000256" key="1">
    <source>
        <dbReference type="PROSITE-ProRule" id="PRU01251"/>
    </source>
</evidence>
<proteinExistence type="predicted"/>
<evidence type="ECO:0000313" key="4">
    <source>
        <dbReference type="Proteomes" id="UP000542342"/>
    </source>
</evidence>
<keyword evidence="4" id="KW-1185">Reference proteome</keyword>
<sequence length="158" mass="17389">MDWSSLVFALRYSLKGFTDRAVNVLVAARRHAVRRGHQAVTPEHVLLGLATLEAGCANAVLRRLGVDLRCALAEITALAEATPRAPSPRRPVLSPELECVLEQAKRQAQAWGHRHVGTEHLIMSLLLGSPCPAADYLRGLGITADQLRQEWLAIFRRS</sequence>
<dbReference type="EMBL" id="JACEFB010000015">
    <property type="protein sequence ID" value="MBA2227496.1"/>
    <property type="molecule type" value="Genomic_DNA"/>
</dbReference>
<organism evidence="3 4">
    <name type="scientific">Thermogemmata fonticola</name>
    <dbReference type="NCBI Taxonomy" id="2755323"/>
    <lineage>
        <taxon>Bacteria</taxon>
        <taxon>Pseudomonadati</taxon>
        <taxon>Planctomycetota</taxon>
        <taxon>Planctomycetia</taxon>
        <taxon>Gemmatales</taxon>
        <taxon>Gemmataceae</taxon>
        <taxon>Thermogemmata</taxon>
    </lineage>
</organism>
<gene>
    <name evidence="3" type="ORF">H0921_15155</name>
</gene>
<accession>A0A7V9ACN2</accession>
<dbReference type="InterPro" id="IPR004176">
    <property type="entry name" value="Clp_R_N"/>
</dbReference>
<protein>
    <recommendedName>
        <fullName evidence="2">Clp R domain-containing protein</fullName>
    </recommendedName>
</protein>
<dbReference type="InterPro" id="IPR036628">
    <property type="entry name" value="Clp_N_dom_sf"/>
</dbReference>
<name>A0A7V9ACN2_9BACT</name>
<dbReference type="Proteomes" id="UP000542342">
    <property type="component" value="Unassembled WGS sequence"/>
</dbReference>
<feature type="domain" description="Clp R" evidence="2">
    <location>
        <begin position="13"/>
        <end position="158"/>
    </location>
</feature>
<dbReference type="Pfam" id="PF02861">
    <property type="entry name" value="Clp_N"/>
    <property type="match status" value="1"/>
</dbReference>
<evidence type="ECO:0000259" key="2">
    <source>
        <dbReference type="PROSITE" id="PS51903"/>
    </source>
</evidence>
<reference evidence="3 4" key="1">
    <citation type="submission" date="2020-07" db="EMBL/GenBank/DDBJ databases">
        <title>Thermogemmata thermophila gen. nov., sp. nov., a novel moderate thermophilic planctomycete from a Kamchatka hot spring.</title>
        <authorList>
            <person name="Elcheninov A.G."/>
            <person name="Podosokorskaya O.A."/>
            <person name="Kovaleva O.L."/>
            <person name="Novikov A."/>
            <person name="Bonch-Osmolovskaya E.A."/>
            <person name="Toshchakov S.V."/>
            <person name="Kublanov I.V."/>
        </authorList>
    </citation>
    <scope>NUCLEOTIDE SEQUENCE [LARGE SCALE GENOMIC DNA]</scope>
    <source>
        <strain evidence="3 4">2918</strain>
    </source>
</reference>
<dbReference type="RefSeq" id="WP_194539364.1">
    <property type="nucleotide sequence ID" value="NZ_JACEFB010000015.1"/>
</dbReference>
<keyword evidence="1" id="KW-0677">Repeat</keyword>
<dbReference type="SUPFAM" id="SSF81923">
    <property type="entry name" value="Double Clp-N motif"/>
    <property type="match status" value="1"/>
</dbReference>
<comment type="caution">
    <text evidence="3">The sequence shown here is derived from an EMBL/GenBank/DDBJ whole genome shotgun (WGS) entry which is preliminary data.</text>
</comment>
<dbReference type="Gene3D" id="1.10.1780.10">
    <property type="entry name" value="Clp, N-terminal domain"/>
    <property type="match status" value="1"/>
</dbReference>
<evidence type="ECO:0000313" key="3">
    <source>
        <dbReference type="EMBL" id="MBA2227496.1"/>
    </source>
</evidence>
<dbReference type="PROSITE" id="PS51903">
    <property type="entry name" value="CLP_R"/>
    <property type="match status" value="1"/>
</dbReference>
<dbReference type="AlphaFoldDB" id="A0A7V9ACN2"/>